<feature type="non-terminal residue" evidence="1">
    <location>
        <position position="1"/>
    </location>
</feature>
<proteinExistence type="predicted"/>
<evidence type="ECO:0000313" key="2">
    <source>
        <dbReference type="Proteomes" id="UP000765509"/>
    </source>
</evidence>
<organism evidence="1 2">
    <name type="scientific">Austropuccinia psidii MF-1</name>
    <dbReference type="NCBI Taxonomy" id="1389203"/>
    <lineage>
        <taxon>Eukaryota</taxon>
        <taxon>Fungi</taxon>
        <taxon>Dikarya</taxon>
        <taxon>Basidiomycota</taxon>
        <taxon>Pucciniomycotina</taxon>
        <taxon>Pucciniomycetes</taxon>
        <taxon>Pucciniales</taxon>
        <taxon>Sphaerophragmiaceae</taxon>
        <taxon>Austropuccinia</taxon>
    </lineage>
</organism>
<evidence type="ECO:0000313" key="1">
    <source>
        <dbReference type="EMBL" id="MBW0548884.1"/>
    </source>
</evidence>
<dbReference type="InterPro" id="IPR036397">
    <property type="entry name" value="RNaseH_sf"/>
</dbReference>
<gene>
    <name evidence="1" type="ORF">O181_088599</name>
</gene>
<keyword evidence="2" id="KW-1185">Reference proteome</keyword>
<dbReference type="EMBL" id="AVOT02054143">
    <property type="protein sequence ID" value="MBW0548884.1"/>
    <property type="molecule type" value="Genomic_DNA"/>
</dbReference>
<protein>
    <recommendedName>
        <fullName evidence="3">Chromo domain-containing protein</fullName>
    </recommendedName>
</protein>
<dbReference type="Gene3D" id="3.30.420.10">
    <property type="entry name" value="Ribonuclease H-like superfamily/Ribonuclease H"/>
    <property type="match status" value="1"/>
</dbReference>
<dbReference type="GO" id="GO:0003676">
    <property type="term" value="F:nucleic acid binding"/>
    <property type="evidence" value="ECO:0007669"/>
    <property type="project" value="InterPro"/>
</dbReference>
<evidence type="ECO:0008006" key="3">
    <source>
        <dbReference type="Google" id="ProtNLM"/>
    </source>
</evidence>
<name>A0A9Q3P3Y2_9BASI</name>
<dbReference type="AlphaFoldDB" id="A0A9Q3P3Y2"/>
<sequence>LSGISTSRYCLILITHTRSSYTTAYHPQTGGLAEIMIKALEDMIRRFCAHGLEFKYSDGFTHDFCTLISALEMAHKTLVHSSTASSFKIILDKVKHHEKQSIHYAFDYAKQKEDKSHKVPDFKAGALALVSTLSFNNIKGPKRLKYLYVGPFFIVFLHGTNTVQVEFSGVLENKHPTFLASLVKPYQPSDKELFHVRNPNPLAVPLMEQNEDKKIKKFIKERRISGKNQIEYLVRYRNLVHEDEWLA</sequence>
<comment type="caution">
    <text evidence="1">The sequence shown here is derived from an EMBL/GenBank/DDBJ whole genome shotgun (WGS) entry which is preliminary data.</text>
</comment>
<accession>A0A9Q3P3Y2</accession>
<reference evidence="1" key="1">
    <citation type="submission" date="2021-03" db="EMBL/GenBank/DDBJ databases">
        <title>Draft genome sequence of rust myrtle Austropuccinia psidii MF-1, a brazilian biotype.</title>
        <authorList>
            <person name="Quecine M.C."/>
            <person name="Pachon D.M.R."/>
            <person name="Bonatelli M.L."/>
            <person name="Correr F.H."/>
            <person name="Franceschini L.M."/>
            <person name="Leite T.F."/>
            <person name="Margarido G.R.A."/>
            <person name="Almeida C.A."/>
            <person name="Ferrarezi J.A."/>
            <person name="Labate C.A."/>
        </authorList>
    </citation>
    <scope>NUCLEOTIDE SEQUENCE</scope>
    <source>
        <strain evidence="1">MF-1</strain>
    </source>
</reference>
<dbReference type="Proteomes" id="UP000765509">
    <property type="component" value="Unassembled WGS sequence"/>
</dbReference>